<name>A0AAW7XR66_9GAMM</name>
<dbReference type="PANTHER" id="PTHR21392">
    <property type="entry name" value="TRNA-URIDINE AMINOCARBOXYPROPYLTRANSFERASE 2"/>
    <property type="match status" value="1"/>
</dbReference>
<evidence type="ECO:0000256" key="1">
    <source>
        <dbReference type="ARBA" id="ARBA00012386"/>
    </source>
</evidence>
<dbReference type="PANTHER" id="PTHR21392:SF1">
    <property type="entry name" value="TRNA-URIDINE AMINOCARBOXYPROPYLTRANSFERASE"/>
    <property type="match status" value="1"/>
</dbReference>
<evidence type="ECO:0000313" key="9">
    <source>
        <dbReference type="Proteomes" id="UP001177341"/>
    </source>
</evidence>
<reference evidence="6" key="1">
    <citation type="submission" date="2023-07" db="EMBL/GenBank/DDBJ databases">
        <title>Genome content predicts the carbon catabolic preferences of heterotrophic bacteria.</title>
        <authorList>
            <person name="Gralka M."/>
        </authorList>
    </citation>
    <scope>NUCLEOTIDE SEQUENCE</scope>
    <source>
        <strain evidence="7">5G01</strain>
        <strain evidence="6">I2M16</strain>
    </source>
</reference>
<evidence type="ECO:0000259" key="5">
    <source>
        <dbReference type="SMART" id="SM01144"/>
    </source>
</evidence>
<evidence type="ECO:0000313" key="7">
    <source>
        <dbReference type="EMBL" id="MDP2524217.1"/>
    </source>
</evidence>
<dbReference type="EC" id="2.5.1.25" evidence="1"/>
<evidence type="ECO:0000256" key="3">
    <source>
        <dbReference type="ARBA" id="ARBA00022691"/>
    </source>
</evidence>
<dbReference type="InterPro" id="IPR005636">
    <property type="entry name" value="DTW"/>
</dbReference>
<organism evidence="6 8">
    <name type="scientific">Neptunomonas phycophila</name>
    <dbReference type="NCBI Taxonomy" id="1572645"/>
    <lineage>
        <taxon>Bacteria</taxon>
        <taxon>Pseudomonadati</taxon>
        <taxon>Pseudomonadota</taxon>
        <taxon>Gammaproteobacteria</taxon>
        <taxon>Oceanospirillales</taxon>
        <taxon>Oceanospirillaceae</taxon>
        <taxon>Neptunomonas</taxon>
    </lineage>
</organism>
<dbReference type="Proteomes" id="UP001177341">
    <property type="component" value="Unassembled WGS sequence"/>
</dbReference>
<dbReference type="Pfam" id="PF03942">
    <property type="entry name" value="DTW"/>
    <property type="match status" value="1"/>
</dbReference>
<dbReference type="GO" id="GO:0008033">
    <property type="term" value="P:tRNA processing"/>
    <property type="evidence" value="ECO:0007669"/>
    <property type="project" value="UniProtKB-KW"/>
</dbReference>
<feature type="domain" description="DTW" evidence="5">
    <location>
        <begin position="18"/>
        <end position="211"/>
    </location>
</feature>
<dbReference type="EMBL" id="JAUOPG010000015">
    <property type="protein sequence ID" value="MDO6455318.1"/>
    <property type="molecule type" value="Genomic_DNA"/>
</dbReference>
<evidence type="ECO:0000313" key="8">
    <source>
        <dbReference type="Proteomes" id="UP001169862"/>
    </source>
</evidence>
<evidence type="ECO:0000256" key="4">
    <source>
        <dbReference type="ARBA" id="ARBA00022694"/>
    </source>
</evidence>
<gene>
    <name evidence="6" type="ORF">Q4490_17280</name>
    <name evidence="7" type="ORF">Q8W30_16740</name>
</gene>
<dbReference type="EMBL" id="JAUYVO010000016">
    <property type="protein sequence ID" value="MDP2524217.1"/>
    <property type="molecule type" value="Genomic_DNA"/>
</dbReference>
<keyword evidence="3" id="KW-0949">S-adenosyl-L-methionine</keyword>
<sequence>MAFDPNAPRKPFVARGSRVERCSSCLMAAARCLCDVRPNIKGKAVFWLLTHHNEIYKPTNTGRLIVDTLQGCRVFKWGRVEPEPAFLEALNDPRYRPCIVFPSDEDYQQRMVRADYLQQDDRIPAFIILDGTWRQARRMFRLSRYLDNIPAIEPSHTAESRYQLRQSSEPHHLCTAEIAASMLREVNDTTSADVLDSYFDLFNLEYHASRVKREQTSQITAVRERLASLVQPLR</sequence>
<dbReference type="SMART" id="SM01144">
    <property type="entry name" value="DTW"/>
    <property type="match status" value="1"/>
</dbReference>
<dbReference type="AlphaFoldDB" id="A0AAW7XR66"/>
<dbReference type="RefSeq" id="WP_277251764.1">
    <property type="nucleotide sequence ID" value="NZ_JALRCW010000004.1"/>
</dbReference>
<keyword evidence="9" id="KW-1185">Reference proteome</keyword>
<evidence type="ECO:0000256" key="2">
    <source>
        <dbReference type="ARBA" id="ARBA00022679"/>
    </source>
</evidence>
<keyword evidence="4" id="KW-0819">tRNA processing</keyword>
<proteinExistence type="predicted"/>
<keyword evidence="2" id="KW-0808">Transferase</keyword>
<comment type="caution">
    <text evidence="6">The sequence shown here is derived from an EMBL/GenBank/DDBJ whole genome shotgun (WGS) entry which is preliminary data.</text>
</comment>
<evidence type="ECO:0000313" key="6">
    <source>
        <dbReference type="EMBL" id="MDO6455318.1"/>
    </source>
</evidence>
<dbReference type="GO" id="GO:0016432">
    <property type="term" value="F:tRNA-uridine aminocarboxypropyltransferase activity"/>
    <property type="evidence" value="ECO:0007669"/>
    <property type="project" value="UniProtKB-EC"/>
</dbReference>
<accession>A0AAW7XR66</accession>
<dbReference type="InterPro" id="IPR039262">
    <property type="entry name" value="DTWD2/TAPT"/>
</dbReference>
<dbReference type="Proteomes" id="UP001169862">
    <property type="component" value="Unassembled WGS sequence"/>
</dbReference>
<protein>
    <recommendedName>
        <fullName evidence="1">tRNA-uridine aminocarboxypropyltransferase</fullName>
        <ecNumber evidence="1">2.5.1.25</ecNumber>
    </recommendedName>
</protein>